<feature type="region of interest" description="Disordered" evidence="2">
    <location>
        <begin position="1"/>
        <end position="33"/>
    </location>
</feature>
<dbReference type="SUPFAM" id="SSF81923">
    <property type="entry name" value="Double Clp-N motif"/>
    <property type="match status" value="1"/>
</dbReference>
<name>A0A5D2LQS7_GOSTO</name>
<dbReference type="Pfam" id="PF02861">
    <property type="entry name" value="Clp_N"/>
    <property type="match status" value="1"/>
</dbReference>
<keyword evidence="1" id="KW-0677">Repeat</keyword>
<dbReference type="AlphaFoldDB" id="A0A5D2LQS7"/>
<reference evidence="4 5" key="1">
    <citation type="submission" date="2019-07" db="EMBL/GenBank/DDBJ databases">
        <title>WGS assembly of Gossypium tomentosum.</title>
        <authorList>
            <person name="Chen Z.J."/>
            <person name="Sreedasyam A."/>
            <person name="Ando A."/>
            <person name="Song Q."/>
            <person name="De L."/>
            <person name="Hulse-Kemp A."/>
            <person name="Ding M."/>
            <person name="Ye W."/>
            <person name="Kirkbride R."/>
            <person name="Jenkins J."/>
            <person name="Plott C."/>
            <person name="Lovell J."/>
            <person name="Lin Y.-M."/>
            <person name="Vaughn R."/>
            <person name="Liu B."/>
            <person name="Li W."/>
            <person name="Simpson S."/>
            <person name="Scheffler B."/>
            <person name="Saski C."/>
            <person name="Grover C."/>
            <person name="Hu G."/>
            <person name="Conover J."/>
            <person name="Carlson J."/>
            <person name="Shu S."/>
            <person name="Boston L."/>
            <person name="Williams M."/>
            <person name="Peterson D."/>
            <person name="Mcgee K."/>
            <person name="Jones D."/>
            <person name="Wendel J."/>
            <person name="Stelly D."/>
            <person name="Grimwood J."/>
            <person name="Schmutz J."/>
        </authorList>
    </citation>
    <scope>NUCLEOTIDE SEQUENCE [LARGE SCALE GENOMIC DNA]</scope>
    <source>
        <strain evidence="4">7179.01</strain>
    </source>
</reference>
<sequence>MAAARSLSNPSSTTSLISQFRNQSKPTSPPSFLKPHSLQSPCLGFKISFQPSKTRPYLPNHRTITATISLSLPTSKTDRVASAWKVPKWSRRAIKSFAMAELEARKLKYPTTGTESLLMGILIEGTNLAAKFLRANGITLSKVRDETVKLLGKGDMFFFSPEHPPLTEDAQRALDWAVDEKLKSGGDGEITTTHLLLGIWSEVESPGHKIMAALGFNDAKSKELTSSSEPESVDGFPSEASICALSASSCHLILTTIINNIANHGRAVPRTIPPQTAKGKFTTSITAISNIIFFTPVMIPFSWLNKGAQTPLASTIINAPKQPEIVLTASDTYADW</sequence>
<dbReference type="Gene3D" id="1.10.1780.10">
    <property type="entry name" value="Clp, N-terminal domain"/>
    <property type="match status" value="1"/>
</dbReference>
<proteinExistence type="predicted"/>
<dbReference type="EMBL" id="CM017625">
    <property type="protein sequence ID" value="TYH81310.1"/>
    <property type="molecule type" value="Genomic_DNA"/>
</dbReference>
<dbReference type="InterPro" id="IPR004176">
    <property type="entry name" value="Clp_R_N"/>
</dbReference>
<accession>A0A5D2LQS7</accession>
<feature type="domain" description="Clp R" evidence="3">
    <location>
        <begin position="86"/>
        <end position="231"/>
    </location>
</feature>
<evidence type="ECO:0000259" key="3">
    <source>
        <dbReference type="PROSITE" id="PS51903"/>
    </source>
</evidence>
<dbReference type="PANTHER" id="PTHR47016:SF2">
    <property type="entry name" value="ATP-DEPENDENT CLP PROTEASE ATP-BINDING SUBUNIT CLPT2, CHLOROPLASTIC"/>
    <property type="match status" value="1"/>
</dbReference>
<organism evidence="4 5">
    <name type="scientific">Gossypium tomentosum</name>
    <name type="common">Hawaiian cotton</name>
    <name type="synonym">Gossypium sandvicense</name>
    <dbReference type="NCBI Taxonomy" id="34277"/>
    <lineage>
        <taxon>Eukaryota</taxon>
        <taxon>Viridiplantae</taxon>
        <taxon>Streptophyta</taxon>
        <taxon>Embryophyta</taxon>
        <taxon>Tracheophyta</taxon>
        <taxon>Spermatophyta</taxon>
        <taxon>Magnoliopsida</taxon>
        <taxon>eudicotyledons</taxon>
        <taxon>Gunneridae</taxon>
        <taxon>Pentapetalae</taxon>
        <taxon>rosids</taxon>
        <taxon>malvids</taxon>
        <taxon>Malvales</taxon>
        <taxon>Malvaceae</taxon>
        <taxon>Malvoideae</taxon>
        <taxon>Gossypium</taxon>
    </lineage>
</organism>
<feature type="compositionally biased region" description="Polar residues" evidence="2">
    <location>
        <begin position="1"/>
        <end position="26"/>
    </location>
</feature>
<evidence type="ECO:0000256" key="1">
    <source>
        <dbReference type="PROSITE-ProRule" id="PRU01251"/>
    </source>
</evidence>
<dbReference type="InterPro" id="IPR044217">
    <property type="entry name" value="CLPT1/2"/>
</dbReference>
<dbReference type="PANTHER" id="PTHR47016">
    <property type="entry name" value="ATP-DEPENDENT CLP PROTEASE ATP-BINDING SUBUNIT CLPT1, CHLOROPLASTIC"/>
    <property type="match status" value="1"/>
</dbReference>
<protein>
    <recommendedName>
        <fullName evidence="3">Clp R domain-containing protein</fullName>
    </recommendedName>
</protein>
<gene>
    <name evidence="4" type="ORF">ES332_D03G191200v1</name>
</gene>
<dbReference type="PROSITE" id="PS51903">
    <property type="entry name" value="CLP_R"/>
    <property type="match status" value="1"/>
</dbReference>
<evidence type="ECO:0000313" key="5">
    <source>
        <dbReference type="Proteomes" id="UP000322667"/>
    </source>
</evidence>
<dbReference type="Proteomes" id="UP000322667">
    <property type="component" value="Chromosome D03"/>
</dbReference>
<evidence type="ECO:0000256" key="2">
    <source>
        <dbReference type="SAM" id="MobiDB-lite"/>
    </source>
</evidence>
<keyword evidence="5" id="KW-1185">Reference proteome</keyword>
<dbReference type="InterPro" id="IPR036628">
    <property type="entry name" value="Clp_N_dom_sf"/>
</dbReference>
<evidence type="ECO:0000313" key="4">
    <source>
        <dbReference type="EMBL" id="TYH81310.1"/>
    </source>
</evidence>